<proteinExistence type="predicted"/>
<organism evidence="1 2">
    <name type="scientific">Papaver nudicaule</name>
    <name type="common">Iceland poppy</name>
    <dbReference type="NCBI Taxonomy" id="74823"/>
    <lineage>
        <taxon>Eukaryota</taxon>
        <taxon>Viridiplantae</taxon>
        <taxon>Streptophyta</taxon>
        <taxon>Embryophyta</taxon>
        <taxon>Tracheophyta</taxon>
        <taxon>Spermatophyta</taxon>
        <taxon>Magnoliopsida</taxon>
        <taxon>Ranunculales</taxon>
        <taxon>Papaveraceae</taxon>
        <taxon>Papaveroideae</taxon>
        <taxon>Papaver</taxon>
    </lineage>
</organism>
<dbReference type="AlphaFoldDB" id="A0AA41S542"/>
<feature type="non-terminal residue" evidence="1">
    <location>
        <position position="62"/>
    </location>
</feature>
<accession>A0AA41S542</accession>
<gene>
    <name evidence="1" type="ORF">MKW94_006642</name>
</gene>
<sequence length="62" mass="7132">MKCAWDAALNIVDGFAKERRCKKFVGKNGEQNDFLDILMEFEGDGKDEAWKFSDNQINLFAL</sequence>
<evidence type="ECO:0000313" key="2">
    <source>
        <dbReference type="Proteomes" id="UP001177140"/>
    </source>
</evidence>
<dbReference type="Proteomes" id="UP001177140">
    <property type="component" value="Unassembled WGS sequence"/>
</dbReference>
<evidence type="ECO:0000313" key="1">
    <source>
        <dbReference type="EMBL" id="MCL7033322.1"/>
    </source>
</evidence>
<keyword evidence="2" id="KW-1185">Reference proteome</keyword>
<dbReference type="EMBL" id="JAJJMA010133300">
    <property type="protein sequence ID" value="MCL7033322.1"/>
    <property type="molecule type" value="Genomic_DNA"/>
</dbReference>
<reference evidence="1" key="1">
    <citation type="submission" date="2022-03" db="EMBL/GenBank/DDBJ databases">
        <title>A functionally conserved STORR gene fusion in Papaver species that diverged 16.8 million years ago.</title>
        <authorList>
            <person name="Catania T."/>
        </authorList>
    </citation>
    <scope>NUCLEOTIDE SEQUENCE</scope>
    <source>
        <strain evidence="1">S-191538</strain>
    </source>
</reference>
<protein>
    <submittedName>
        <fullName evidence="1">Uncharacterized protein</fullName>
    </submittedName>
</protein>
<comment type="caution">
    <text evidence="1">The sequence shown here is derived from an EMBL/GenBank/DDBJ whole genome shotgun (WGS) entry which is preliminary data.</text>
</comment>
<name>A0AA41S542_PAPNU</name>